<dbReference type="Proteomes" id="UP000176803">
    <property type="component" value="Unassembled WGS sequence"/>
</dbReference>
<name>A0A1F7I2I9_9BACT</name>
<proteinExistence type="predicted"/>
<evidence type="ECO:0000313" key="3">
    <source>
        <dbReference type="Proteomes" id="UP000176803"/>
    </source>
</evidence>
<dbReference type="PANTHER" id="PTHR46401:SF2">
    <property type="entry name" value="GLYCOSYLTRANSFERASE WBBK-RELATED"/>
    <property type="match status" value="1"/>
</dbReference>
<dbReference type="SUPFAM" id="SSF53756">
    <property type="entry name" value="UDP-Glycosyltransferase/glycogen phosphorylase"/>
    <property type="match status" value="1"/>
</dbReference>
<gene>
    <name evidence="2" type="ORF">A3F03_00015</name>
</gene>
<dbReference type="GO" id="GO:0009103">
    <property type="term" value="P:lipopolysaccharide biosynthetic process"/>
    <property type="evidence" value="ECO:0007669"/>
    <property type="project" value="TreeGrafter"/>
</dbReference>
<dbReference type="Gene3D" id="3.40.50.2000">
    <property type="entry name" value="Glycogen Phosphorylase B"/>
    <property type="match status" value="1"/>
</dbReference>
<protein>
    <recommendedName>
        <fullName evidence="4">Glycosyl transferase family 1 domain-containing protein</fullName>
    </recommendedName>
</protein>
<dbReference type="GO" id="GO:0016757">
    <property type="term" value="F:glycosyltransferase activity"/>
    <property type="evidence" value="ECO:0007669"/>
    <property type="project" value="TreeGrafter"/>
</dbReference>
<sequence>MKIAVDGGALCGGENRRFGNYTFSQTVITGLKRCDPNNQYFVYTFCDNPGAPTGKNIKIVHLSPKLGWMKLRVALEELARPKDIFLGLNQALPFYTPAKKIVFSQGLSFIYHPQLYTRDNQRLKAQLNNYLHHADLVVVSSQKIKQELTDLFPEYLDKICVLAFPIPFGFEDTSKSVKKSYFLFMGMDHPVKNVRLLVNIFLQFSQKARYHDFQLVLCGPFQKYSGKRVIVRPYVGLREKKRLYQQAVAYFAPSLYESFNFPLLEALSQNCPVVGLKTAVIPELRPFVNLADTKEFGSYFELAAENKLKPPDRAGLLTEFSLKKFITNLTQLYS</sequence>
<evidence type="ECO:0008006" key="4">
    <source>
        <dbReference type="Google" id="ProtNLM"/>
    </source>
</evidence>
<evidence type="ECO:0000256" key="1">
    <source>
        <dbReference type="ARBA" id="ARBA00022679"/>
    </source>
</evidence>
<dbReference type="Pfam" id="PF13692">
    <property type="entry name" value="Glyco_trans_1_4"/>
    <property type="match status" value="1"/>
</dbReference>
<organism evidence="2 3">
    <name type="scientific">Candidatus Roizmanbacteria bacterium RIFCSPHIGHO2_12_FULL_41_11</name>
    <dbReference type="NCBI Taxonomy" id="1802052"/>
    <lineage>
        <taxon>Bacteria</taxon>
        <taxon>Candidatus Roizmaniibacteriota</taxon>
    </lineage>
</organism>
<comment type="caution">
    <text evidence="2">The sequence shown here is derived from an EMBL/GenBank/DDBJ whole genome shotgun (WGS) entry which is preliminary data.</text>
</comment>
<evidence type="ECO:0000313" key="2">
    <source>
        <dbReference type="EMBL" id="OGK37593.1"/>
    </source>
</evidence>
<keyword evidence="1" id="KW-0808">Transferase</keyword>
<dbReference type="EMBL" id="MGAC01000036">
    <property type="protein sequence ID" value="OGK37593.1"/>
    <property type="molecule type" value="Genomic_DNA"/>
</dbReference>
<reference evidence="2 3" key="1">
    <citation type="journal article" date="2016" name="Nat. Commun.">
        <title>Thousands of microbial genomes shed light on interconnected biogeochemical processes in an aquifer system.</title>
        <authorList>
            <person name="Anantharaman K."/>
            <person name="Brown C.T."/>
            <person name="Hug L.A."/>
            <person name="Sharon I."/>
            <person name="Castelle C.J."/>
            <person name="Probst A.J."/>
            <person name="Thomas B.C."/>
            <person name="Singh A."/>
            <person name="Wilkins M.J."/>
            <person name="Karaoz U."/>
            <person name="Brodie E.L."/>
            <person name="Williams K.H."/>
            <person name="Hubbard S.S."/>
            <person name="Banfield J.F."/>
        </authorList>
    </citation>
    <scope>NUCLEOTIDE SEQUENCE [LARGE SCALE GENOMIC DNA]</scope>
</reference>
<accession>A0A1F7I2I9</accession>
<dbReference type="AlphaFoldDB" id="A0A1F7I2I9"/>
<dbReference type="PANTHER" id="PTHR46401">
    <property type="entry name" value="GLYCOSYLTRANSFERASE WBBK-RELATED"/>
    <property type="match status" value="1"/>
</dbReference>